<keyword evidence="5" id="KW-1185">Reference proteome</keyword>
<dbReference type="SUPFAM" id="SSF103473">
    <property type="entry name" value="MFS general substrate transporter"/>
    <property type="match status" value="1"/>
</dbReference>
<dbReference type="OrthoDB" id="2213137at2759"/>
<evidence type="ECO:0000256" key="1">
    <source>
        <dbReference type="ARBA" id="ARBA00004141"/>
    </source>
</evidence>
<dbReference type="InterPro" id="IPR036259">
    <property type="entry name" value="MFS_trans_sf"/>
</dbReference>
<dbReference type="PANTHER" id="PTHR11360:SF284">
    <property type="entry name" value="EG:103B4.3 PROTEIN-RELATED"/>
    <property type="match status" value="1"/>
</dbReference>
<dbReference type="InterPro" id="IPR050327">
    <property type="entry name" value="Proton-linked_MCT"/>
</dbReference>
<dbReference type="GO" id="GO:0022857">
    <property type="term" value="F:transmembrane transporter activity"/>
    <property type="evidence" value="ECO:0007669"/>
    <property type="project" value="InterPro"/>
</dbReference>
<evidence type="ECO:0000313" key="4">
    <source>
        <dbReference type="EMBL" id="ORY44406.1"/>
    </source>
</evidence>
<feature type="transmembrane region" description="Helical" evidence="3">
    <location>
        <begin position="134"/>
        <end position="152"/>
    </location>
</feature>
<evidence type="ECO:0000256" key="3">
    <source>
        <dbReference type="SAM" id="Phobius"/>
    </source>
</evidence>
<keyword evidence="3" id="KW-0812">Transmembrane</keyword>
<feature type="transmembrane region" description="Helical" evidence="3">
    <location>
        <begin position="158"/>
        <end position="179"/>
    </location>
</feature>
<dbReference type="Pfam" id="PF07690">
    <property type="entry name" value="MFS_1"/>
    <property type="match status" value="1"/>
</dbReference>
<dbReference type="GO" id="GO:0016020">
    <property type="term" value="C:membrane"/>
    <property type="evidence" value="ECO:0007669"/>
    <property type="project" value="UniProtKB-SubCell"/>
</dbReference>
<comment type="caution">
    <text evidence="4">The sequence shown here is derived from an EMBL/GenBank/DDBJ whole genome shotgun (WGS) entry which is preliminary data.</text>
</comment>
<feature type="transmembrane region" description="Helical" evidence="3">
    <location>
        <begin position="340"/>
        <end position="361"/>
    </location>
</feature>
<dbReference type="STRING" id="329046.A0A1Y2CBV5"/>
<accession>A0A1Y2CBV5</accession>
<feature type="transmembrane region" description="Helical" evidence="3">
    <location>
        <begin position="215"/>
        <end position="231"/>
    </location>
</feature>
<dbReference type="InterPro" id="IPR011701">
    <property type="entry name" value="MFS"/>
</dbReference>
<evidence type="ECO:0000256" key="2">
    <source>
        <dbReference type="ARBA" id="ARBA00006727"/>
    </source>
</evidence>
<proteinExistence type="inferred from homology"/>
<feature type="transmembrane region" description="Helical" evidence="3">
    <location>
        <begin position="411"/>
        <end position="430"/>
    </location>
</feature>
<comment type="subcellular location">
    <subcellularLocation>
        <location evidence="1">Membrane</location>
        <topology evidence="1">Multi-pass membrane protein</topology>
    </subcellularLocation>
</comment>
<organism evidence="4 5">
    <name type="scientific">Rhizoclosmatium globosum</name>
    <dbReference type="NCBI Taxonomy" id="329046"/>
    <lineage>
        <taxon>Eukaryota</taxon>
        <taxon>Fungi</taxon>
        <taxon>Fungi incertae sedis</taxon>
        <taxon>Chytridiomycota</taxon>
        <taxon>Chytridiomycota incertae sedis</taxon>
        <taxon>Chytridiomycetes</taxon>
        <taxon>Chytridiales</taxon>
        <taxon>Chytriomycetaceae</taxon>
        <taxon>Rhizoclosmatium</taxon>
    </lineage>
</organism>
<feature type="transmembrane region" description="Helical" evidence="3">
    <location>
        <begin position="102"/>
        <end position="122"/>
    </location>
</feature>
<dbReference type="EMBL" id="MCGO01000022">
    <property type="protein sequence ID" value="ORY44406.1"/>
    <property type="molecule type" value="Genomic_DNA"/>
</dbReference>
<comment type="similarity">
    <text evidence="2">Belongs to the major facilitator superfamily. Monocarboxylate porter (TC 2.A.1.13) family.</text>
</comment>
<dbReference type="Proteomes" id="UP000193642">
    <property type="component" value="Unassembled WGS sequence"/>
</dbReference>
<protein>
    <submittedName>
        <fullName evidence="4">MFS general substrate transporter</fullName>
    </submittedName>
</protein>
<keyword evidence="3" id="KW-0472">Membrane</keyword>
<feature type="transmembrane region" description="Helical" evidence="3">
    <location>
        <begin position="191"/>
        <end position="209"/>
    </location>
</feature>
<sequence length="439" mass="47769">MYKTSKEDDIETYIAERRSLSLHEDDFLQATSSASFTKIDDLAAAGINIDEESLDEQEYPDGGMKAWLVVLGSFVAHFLVYGMVYSFGVYNSYYRDLGVGSGYQVAMIGSVGIASIDFLGLISSSVAERFGFRPVIFVGTIVMALGLLLSSFTTSLPLLILTQGIVFGIGASFVYLPAVSLPSQWFLKRRGLATGIAVSGSGFGGLCWSRLDLRITAIICVVGMLPFVPFMKTRIPPRKGKTSYEFLKKAGFYCLFFACFWASFCEFVSVDFLTVFASQRVGLTLSDGATIMSVYNGFNIVGRLAMGFFSDHYLGPLNTMMLCLWLTVVSVFAWLAGTSFVSLAGVAAAIGFFDGGFWALFPVATMEMFGTEGSLVTMLATMYTFVTFANFGSPPLSGFIEERYGWDWMIVYGGCLAVLAAVAGSAARFVHSKVLFTKV</sequence>
<dbReference type="Gene3D" id="1.20.1250.20">
    <property type="entry name" value="MFS general substrate transporter like domains"/>
    <property type="match status" value="2"/>
</dbReference>
<dbReference type="PANTHER" id="PTHR11360">
    <property type="entry name" value="MONOCARBOXYLATE TRANSPORTER"/>
    <property type="match status" value="1"/>
</dbReference>
<feature type="transmembrane region" description="Helical" evidence="3">
    <location>
        <begin position="283"/>
        <end position="301"/>
    </location>
</feature>
<feature type="transmembrane region" description="Helical" evidence="3">
    <location>
        <begin position="373"/>
        <end position="391"/>
    </location>
</feature>
<evidence type="ECO:0000313" key="5">
    <source>
        <dbReference type="Proteomes" id="UP000193642"/>
    </source>
</evidence>
<gene>
    <name evidence="4" type="ORF">BCR33DRAFT_716946</name>
</gene>
<feature type="transmembrane region" description="Helical" evidence="3">
    <location>
        <begin position="252"/>
        <end position="277"/>
    </location>
</feature>
<reference evidence="4 5" key="1">
    <citation type="submission" date="2016-07" db="EMBL/GenBank/DDBJ databases">
        <title>Pervasive Adenine N6-methylation of Active Genes in Fungi.</title>
        <authorList>
            <consortium name="DOE Joint Genome Institute"/>
            <person name="Mondo S.J."/>
            <person name="Dannebaum R.O."/>
            <person name="Kuo R.C."/>
            <person name="Labutti K."/>
            <person name="Haridas S."/>
            <person name="Kuo A."/>
            <person name="Salamov A."/>
            <person name="Ahrendt S.R."/>
            <person name="Lipzen A."/>
            <person name="Sullivan W."/>
            <person name="Andreopoulos W.B."/>
            <person name="Clum A."/>
            <person name="Lindquist E."/>
            <person name="Daum C."/>
            <person name="Ramamoorthy G.K."/>
            <person name="Gryganskyi A."/>
            <person name="Culley D."/>
            <person name="Magnuson J.K."/>
            <person name="James T.Y."/>
            <person name="O'Malley M.A."/>
            <person name="Stajich J.E."/>
            <person name="Spatafora J.W."/>
            <person name="Visel A."/>
            <person name="Grigoriev I.V."/>
        </authorList>
    </citation>
    <scope>NUCLEOTIDE SEQUENCE [LARGE SCALE GENOMIC DNA]</scope>
    <source>
        <strain evidence="4 5">JEL800</strain>
    </source>
</reference>
<feature type="transmembrane region" description="Helical" evidence="3">
    <location>
        <begin position="66"/>
        <end position="90"/>
    </location>
</feature>
<name>A0A1Y2CBV5_9FUNG</name>
<feature type="transmembrane region" description="Helical" evidence="3">
    <location>
        <begin position="313"/>
        <end position="334"/>
    </location>
</feature>
<keyword evidence="3" id="KW-1133">Transmembrane helix</keyword>
<dbReference type="AlphaFoldDB" id="A0A1Y2CBV5"/>